<proteinExistence type="predicted"/>
<dbReference type="EMBL" id="JBGQPK010000022">
    <property type="protein sequence ID" value="MFL2029337.1"/>
    <property type="molecule type" value="Genomic_DNA"/>
</dbReference>
<evidence type="ECO:0000313" key="4">
    <source>
        <dbReference type="Proteomes" id="UP001625389"/>
    </source>
</evidence>
<dbReference type="RefSeq" id="WP_407137357.1">
    <property type="nucleotide sequence ID" value="NZ_JBGQPK010000022.1"/>
</dbReference>
<name>A0ABW8UEV7_9LACO</name>
<reference evidence="3 4" key="1">
    <citation type="submission" date="2024-08" db="EMBL/GenBank/DDBJ databases">
        <authorList>
            <person name="Arias E."/>
        </authorList>
    </citation>
    <scope>NUCLEOTIDE SEQUENCE [LARGE SCALE GENOMIC DNA]</scope>
    <source>
        <strain evidence="3 4">FAM 25317</strain>
    </source>
</reference>
<dbReference type="NCBIfam" id="TIGR01167">
    <property type="entry name" value="LPXTG_anchor"/>
    <property type="match status" value="1"/>
</dbReference>
<gene>
    <name evidence="3" type="ORF">ACEN34_06860</name>
</gene>
<evidence type="ECO:0000256" key="1">
    <source>
        <dbReference type="SAM" id="Phobius"/>
    </source>
</evidence>
<keyword evidence="4" id="KW-1185">Reference proteome</keyword>
<evidence type="ECO:0000256" key="2">
    <source>
        <dbReference type="SAM" id="SignalP"/>
    </source>
</evidence>
<keyword evidence="1" id="KW-0812">Transmembrane</keyword>
<comment type="caution">
    <text evidence="3">The sequence shown here is derived from an EMBL/GenBank/DDBJ whole genome shotgun (WGS) entry which is preliminary data.</text>
</comment>
<feature type="chain" id="PRO_5046049131" evidence="2">
    <location>
        <begin position="26"/>
        <end position="105"/>
    </location>
</feature>
<keyword evidence="2" id="KW-0732">Signal</keyword>
<organism evidence="3 4">
    <name type="scientific">Loigolactobacillus zhaoyuanensis</name>
    <dbReference type="NCBI Taxonomy" id="2486017"/>
    <lineage>
        <taxon>Bacteria</taxon>
        <taxon>Bacillati</taxon>
        <taxon>Bacillota</taxon>
        <taxon>Bacilli</taxon>
        <taxon>Lactobacillales</taxon>
        <taxon>Lactobacillaceae</taxon>
        <taxon>Loigolactobacillus</taxon>
    </lineage>
</organism>
<feature type="signal peptide" evidence="2">
    <location>
        <begin position="1"/>
        <end position="25"/>
    </location>
</feature>
<keyword evidence="1" id="KW-1133">Transmembrane helix</keyword>
<protein>
    <submittedName>
        <fullName evidence="3">LPXTG cell wall anchor domain-containing protein</fullName>
    </submittedName>
</protein>
<accession>A0ABW8UEV7</accession>
<evidence type="ECO:0000313" key="3">
    <source>
        <dbReference type="EMBL" id="MFL2029337.1"/>
    </source>
</evidence>
<sequence length="105" mass="11288">MNARKLVLYLLLAAALLLPGTASYAAINSQAQTSFVPSPIVKPNVPNQVKGPNDVQSNNIQGNIQTVLPQTNGQTSWGLTLLGSVLLFGLAGFMFRNKLMQHKLN</sequence>
<dbReference type="Proteomes" id="UP001625389">
    <property type="component" value="Unassembled WGS sequence"/>
</dbReference>
<feature type="transmembrane region" description="Helical" evidence="1">
    <location>
        <begin position="77"/>
        <end position="95"/>
    </location>
</feature>
<keyword evidence="1" id="KW-0472">Membrane</keyword>